<dbReference type="EMBL" id="LZPO01008035">
    <property type="protein sequence ID" value="OBS82482.1"/>
    <property type="molecule type" value="Genomic_DNA"/>
</dbReference>
<evidence type="ECO:0000313" key="3">
    <source>
        <dbReference type="Proteomes" id="UP000092124"/>
    </source>
</evidence>
<protein>
    <submittedName>
        <fullName evidence="2">Uncharacterized protein</fullName>
    </submittedName>
</protein>
<proteinExistence type="predicted"/>
<organism evidence="2 3">
    <name type="scientific">Neotoma lepida</name>
    <name type="common">Desert woodrat</name>
    <dbReference type="NCBI Taxonomy" id="56216"/>
    <lineage>
        <taxon>Eukaryota</taxon>
        <taxon>Metazoa</taxon>
        <taxon>Chordata</taxon>
        <taxon>Craniata</taxon>
        <taxon>Vertebrata</taxon>
        <taxon>Euteleostomi</taxon>
        <taxon>Mammalia</taxon>
        <taxon>Eutheria</taxon>
        <taxon>Euarchontoglires</taxon>
        <taxon>Glires</taxon>
        <taxon>Rodentia</taxon>
        <taxon>Myomorpha</taxon>
        <taxon>Muroidea</taxon>
        <taxon>Cricetidae</taxon>
        <taxon>Neotominae</taxon>
        <taxon>Neotoma</taxon>
    </lineage>
</organism>
<accession>A0A1A6HXN2</accession>
<feature type="region of interest" description="Disordered" evidence="1">
    <location>
        <begin position="1"/>
        <end position="45"/>
    </location>
</feature>
<keyword evidence="3" id="KW-1185">Reference proteome</keyword>
<evidence type="ECO:0000313" key="2">
    <source>
        <dbReference type="EMBL" id="OBS82482.1"/>
    </source>
</evidence>
<name>A0A1A6HXN2_NEOLE</name>
<sequence>MRRLQNGVDQKGLPRLPVTQQDRGVPPHPPPRSRDPLGYPPRRTCRRRTGALDELCWLSRRTATLRAVLAIAPWPAPH</sequence>
<dbReference type="Proteomes" id="UP000092124">
    <property type="component" value="Unassembled WGS sequence"/>
</dbReference>
<comment type="caution">
    <text evidence="2">The sequence shown here is derived from an EMBL/GenBank/DDBJ whole genome shotgun (WGS) entry which is preliminary data.</text>
</comment>
<gene>
    <name evidence="2" type="ORF">A6R68_23536</name>
</gene>
<dbReference type="AlphaFoldDB" id="A0A1A6HXN2"/>
<evidence type="ECO:0000256" key="1">
    <source>
        <dbReference type="SAM" id="MobiDB-lite"/>
    </source>
</evidence>
<reference evidence="2 3" key="1">
    <citation type="submission" date="2016-06" db="EMBL/GenBank/DDBJ databases">
        <title>The Draft Genome Sequence and Annotation of the Desert Woodrat Neotoma lepida.</title>
        <authorList>
            <person name="Campbell M."/>
            <person name="Oakeson K.F."/>
            <person name="Yandell M."/>
            <person name="Halpert J.R."/>
            <person name="Dearing D."/>
        </authorList>
    </citation>
    <scope>NUCLEOTIDE SEQUENCE [LARGE SCALE GENOMIC DNA]</scope>
    <source>
        <strain evidence="2">417</strain>
        <tissue evidence="2">Liver</tissue>
    </source>
</reference>